<reference evidence="5 6" key="2">
    <citation type="submission" date="2018-11" db="EMBL/GenBank/DDBJ databases">
        <title>Genomes From Bacteria Associated with the Canine Oral Cavity: a Test Case for Automated Genome-Based Taxonomic Assignment.</title>
        <authorList>
            <person name="Coil D.A."/>
            <person name="Jospin G."/>
            <person name="Darling A.E."/>
            <person name="Wallis C."/>
            <person name="Davis I.J."/>
            <person name="Harris S."/>
            <person name="Eisen J.A."/>
            <person name="Holcombe L.J."/>
            <person name="O'Flynn C."/>
        </authorList>
    </citation>
    <scope>NUCLEOTIDE SEQUENCE [LARGE SCALE GENOMIC DNA]</scope>
    <source>
        <strain evidence="2 6">OH1426_COT-023</strain>
        <strain evidence="1 5">OH2617_COT-023</strain>
    </source>
</reference>
<evidence type="ECO:0000313" key="3">
    <source>
        <dbReference type="EMBL" id="SCQ22112.1"/>
    </source>
</evidence>
<evidence type="ECO:0000313" key="2">
    <source>
        <dbReference type="EMBL" id="RRD74840.1"/>
    </source>
</evidence>
<dbReference type="Proteomes" id="UP000182057">
    <property type="component" value="Unassembled WGS sequence"/>
</dbReference>
<dbReference type="Proteomes" id="UP000279860">
    <property type="component" value="Unassembled WGS sequence"/>
</dbReference>
<name>A0A1D3UPL1_TANFO</name>
<proteinExistence type="predicted"/>
<dbReference type="EMBL" id="FMMM01000056">
    <property type="protein sequence ID" value="SCQ22112.1"/>
    <property type="molecule type" value="Genomic_DNA"/>
</dbReference>
<sequence length="75" mass="9408">MKTRRKETETHEKNHRTHRISFLLNEDEYKAVERHLSKYKITNKSNWYRKTILSHVLRVMEEDYPTLFNENEMRR</sequence>
<dbReference type="EMBL" id="RQYN01000024">
    <property type="protein sequence ID" value="RRD74840.1"/>
    <property type="molecule type" value="Genomic_DNA"/>
</dbReference>
<evidence type="ECO:0000313" key="5">
    <source>
        <dbReference type="Proteomes" id="UP000278609"/>
    </source>
</evidence>
<accession>A0A1D3UPL1</accession>
<dbReference type="RefSeq" id="WP_046825006.1">
    <property type="nucleotide sequence ID" value="NZ_CAJPTF010000020.1"/>
</dbReference>
<dbReference type="AlphaFoldDB" id="A0A1D3UPL1"/>
<reference evidence="3 4" key="1">
    <citation type="submission" date="2016-09" db="EMBL/GenBank/DDBJ databases">
        <authorList>
            <person name="Capua I."/>
            <person name="De Benedictis P."/>
            <person name="Joannis T."/>
            <person name="Lombin L.H."/>
            <person name="Cattoli G."/>
        </authorList>
    </citation>
    <scope>NUCLEOTIDE SEQUENCE [LARGE SCALE GENOMIC DNA]</scope>
    <source>
        <strain evidence="3 4">UB20</strain>
    </source>
</reference>
<organism evidence="3 4">
    <name type="scientific">Tannerella forsythia</name>
    <name type="common">Bacteroides forsythus</name>
    <dbReference type="NCBI Taxonomy" id="28112"/>
    <lineage>
        <taxon>Bacteria</taxon>
        <taxon>Pseudomonadati</taxon>
        <taxon>Bacteroidota</taxon>
        <taxon>Bacteroidia</taxon>
        <taxon>Bacteroidales</taxon>
        <taxon>Tannerellaceae</taxon>
        <taxon>Tannerella</taxon>
    </lineage>
</organism>
<protein>
    <recommendedName>
        <fullName evidence="7">Mobilization protein</fullName>
    </recommendedName>
</protein>
<evidence type="ECO:0000313" key="1">
    <source>
        <dbReference type="EMBL" id="RRD62570.1"/>
    </source>
</evidence>
<dbReference type="EMBL" id="RQYS01000008">
    <property type="protein sequence ID" value="RRD62570.1"/>
    <property type="molecule type" value="Genomic_DNA"/>
</dbReference>
<evidence type="ECO:0000313" key="4">
    <source>
        <dbReference type="Proteomes" id="UP000182057"/>
    </source>
</evidence>
<gene>
    <name evidence="1" type="ORF">EII40_02515</name>
    <name evidence="2" type="ORF">EII41_07560</name>
    <name evidence="3" type="ORF">TFUB20_01600</name>
</gene>
<evidence type="ECO:0000313" key="6">
    <source>
        <dbReference type="Proteomes" id="UP000279860"/>
    </source>
</evidence>
<dbReference type="OrthoDB" id="1095728at2"/>
<dbReference type="Proteomes" id="UP000278609">
    <property type="component" value="Unassembled WGS sequence"/>
</dbReference>
<evidence type="ECO:0008006" key="7">
    <source>
        <dbReference type="Google" id="ProtNLM"/>
    </source>
</evidence>